<protein>
    <submittedName>
        <fullName evidence="1">XRE family transcriptional regulator</fullName>
    </submittedName>
</protein>
<name>A0A6G4HQ46_CLOBO</name>
<dbReference type="AlphaFoldDB" id="A0A6G4HQ46"/>
<organism evidence="1">
    <name type="scientific">Clostridium botulinum</name>
    <dbReference type="NCBI Taxonomy" id="1491"/>
    <lineage>
        <taxon>Bacteria</taxon>
        <taxon>Bacillati</taxon>
        <taxon>Bacillota</taxon>
        <taxon>Clostridia</taxon>
        <taxon>Eubacteriales</taxon>
        <taxon>Clostridiaceae</taxon>
        <taxon>Clostridium</taxon>
    </lineage>
</organism>
<evidence type="ECO:0000313" key="1">
    <source>
        <dbReference type="EMBL" id="NFV15288.1"/>
    </source>
</evidence>
<accession>A0A6G4HQ46</accession>
<proteinExistence type="predicted"/>
<reference evidence="1" key="1">
    <citation type="submission" date="2019-04" db="EMBL/GenBank/DDBJ databases">
        <title>Genome sequencing of Clostridium botulinum Groups I-IV and Clostridium butyricum.</title>
        <authorList>
            <person name="Brunt J."/>
            <person name="Van Vliet A.H.M."/>
            <person name="Stringer S.C."/>
            <person name="Carter A.T."/>
            <person name="Peck M.W."/>
        </authorList>
    </citation>
    <scope>NUCLEOTIDE SEQUENCE</scope>
    <source>
        <strain evidence="1">751/1</strain>
    </source>
</reference>
<dbReference type="EMBL" id="SXEU01000001">
    <property type="protein sequence ID" value="NFV15288.1"/>
    <property type="molecule type" value="Genomic_DNA"/>
</dbReference>
<sequence length="209" mass="24515">MFYKKIQLDYIIKGGIKVLLKKDFLFKMIENKEINSCTIVGKPTKELQEVYFSNGDLMELFQKYNIENPLQEFDHTPISIYFPKTNRKQCSEICSITIGNEVLNEKNINKIIKNFLIESFDYYQISLPPYYIDKIVSNELLTFGDMLILIKDTRAEISMKIGKSPQLLCDMKNGRAKIGIETLALLKQEYPLLPWDEFIESFIIRNDRE</sequence>
<gene>
    <name evidence="1" type="ORF">FDG29_03790</name>
</gene>
<comment type="caution">
    <text evidence="1">The sequence shown here is derived from an EMBL/GenBank/DDBJ whole genome shotgun (WGS) entry which is preliminary data.</text>
</comment>